<dbReference type="Proteomes" id="UP001262410">
    <property type="component" value="Unassembled WGS sequence"/>
</dbReference>
<comment type="caution">
    <text evidence="3">The sequence shown here is derived from an EMBL/GenBank/DDBJ whole genome shotgun (WGS) entry which is preliminary data.</text>
</comment>
<sequence length="93" mass="10042">MRFLMTAGLIAFCLVGTAPAFADNDPSCGDAPRAQWMSQDAAKTKLKDLGYEVRRVKPENGCYEAYAVDKTGAKVEVFLHPVSGEVVGTSKED</sequence>
<dbReference type="InterPro" id="IPR025711">
    <property type="entry name" value="PepSY"/>
</dbReference>
<evidence type="ECO:0000259" key="2">
    <source>
        <dbReference type="Pfam" id="PF13670"/>
    </source>
</evidence>
<evidence type="ECO:0000313" key="3">
    <source>
        <dbReference type="EMBL" id="MDR6288145.1"/>
    </source>
</evidence>
<protein>
    <recommendedName>
        <fullName evidence="2">PepSY domain-containing protein</fullName>
    </recommendedName>
</protein>
<organism evidence="3 4">
    <name type="scientific">Inquilinus ginsengisoli</name>
    <dbReference type="NCBI Taxonomy" id="363840"/>
    <lineage>
        <taxon>Bacteria</taxon>
        <taxon>Pseudomonadati</taxon>
        <taxon>Pseudomonadota</taxon>
        <taxon>Alphaproteobacteria</taxon>
        <taxon>Rhodospirillales</taxon>
        <taxon>Rhodospirillaceae</taxon>
        <taxon>Inquilinus</taxon>
    </lineage>
</organism>
<feature type="chain" id="PRO_5045134841" description="PepSY domain-containing protein" evidence="1">
    <location>
        <begin position="23"/>
        <end position="93"/>
    </location>
</feature>
<keyword evidence="4" id="KW-1185">Reference proteome</keyword>
<dbReference type="EMBL" id="JAVDPW010000001">
    <property type="protein sequence ID" value="MDR6288145.1"/>
    <property type="molecule type" value="Genomic_DNA"/>
</dbReference>
<proteinExistence type="predicted"/>
<evidence type="ECO:0000313" key="4">
    <source>
        <dbReference type="Proteomes" id="UP001262410"/>
    </source>
</evidence>
<evidence type="ECO:0000256" key="1">
    <source>
        <dbReference type="SAM" id="SignalP"/>
    </source>
</evidence>
<keyword evidence="1" id="KW-0732">Signal</keyword>
<dbReference type="Pfam" id="PF13670">
    <property type="entry name" value="PepSY_2"/>
    <property type="match status" value="1"/>
</dbReference>
<gene>
    <name evidence="3" type="ORF">E9232_000644</name>
</gene>
<dbReference type="RefSeq" id="WP_309792106.1">
    <property type="nucleotide sequence ID" value="NZ_JAVDPW010000001.1"/>
</dbReference>
<feature type="signal peptide" evidence="1">
    <location>
        <begin position="1"/>
        <end position="22"/>
    </location>
</feature>
<reference evidence="3 4" key="1">
    <citation type="submission" date="2023-07" db="EMBL/GenBank/DDBJ databases">
        <title>Sorghum-associated microbial communities from plants grown in Nebraska, USA.</title>
        <authorList>
            <person name="Schachtman D."/>
        </authorList>
    </citation>
    <scope>NUCLEOTIDE SEQUENCE [LARGE SCALE GENOMIC DNA]</scope>
    <source>
        <strain evidence="3 4">584</strain>
    </source>
</reference>
<name>A0ABU1JHQ2_9PROT</name>
<accession>A0ABU1JHQ2</accession>
<feature type="domain" description="PepSY" evidence="2">
    <location>
        <begin position="9"/>
        <end position="88"/>
    </location>
</feature>